<feature type="active site" description="Proton acceptor" evidence="6">
    <location>
        <position position="326"/>
    </location>
</feature>
<keyword evidence="3" id="KW-0378">Hydrolase</keyword>
<protein>
    <submittedName>
        <fullName evidence="9">Family 43 glycosylhydrolase</fullName>
    </submittedName>
</protein>
<dbReference type="InterPro" id="IPR023296">
    <property type="entry name" value="Glyco_hydro_beta-prop_sf"/>
</dbReference>
<reference evidence="9" key="1">
    <citation type="submission" date="2020-09" db="EMBL/GenBank/DDBJ databases">
        <title>Pelagicoccus enzymogenes sp. nov. with an EPS production, isolated from marine sediment.</title>
        <authorList>
            <person name="Feng X."/>
        </authorList>
    </citation>
    <scope>NUCLEOTIDE SEQUENCE</scope>
    <source>
        <strain evidence="9">NFK12</strain>
    </source>
</reference>
<evidence type="ECO:0000256" key="7">
    <source>
        <dbReference type="PIRSR" id="PIRSR606710-2"/>
    </source>
</evidence>
<dbReference type="CDD" id="cd08983">
    <property type="entry name" value="GH43_Bt3655-like"/>
    <property type="match status" value="1"/>
</dbReference>
<evidence type="ECO:0000256" key="2">
    <source>
        <dbReference type="ARBA" id="ARBA00022651"/>
    </source>
</evidence>
<keyword evidence="5" id="KW-0326">Glycosidase</keyword>
<dbReference type="AlphaFoldDB" id="A0A927FDM5"/>
<evidence type="ECO:0000256" key="1">
    <source>
        <dbReference type="ARBA" id="ARBA00009865"/>
    </source>
</evidence>
<evidence type="ECO:0000256" key="5">
    <source>
        <dbReference type="ARBA" id="ARBA00023295"/>
    </source>
</evidence>
<keyword evidence="2" id="KW-0858">Xylan degradation</keyword>
<proteinExistence type="inferred from homology"/>
<dbReference type="RefSeq" id="WP_191619560.1">
    <property type="nucleotide sequence ID" value="NZ_JACYFG010000061.1"/>
</dbReference>
<dbReference type="PANTHER" id="PTHR43772">
    <property type="entry name" value="ENDO-1,4-BETA-XYLANASE"/>
    <property type="match status" value="1"/>
</dbReference>
<feature type="site" description="Important for catalytic activity, responsible for pKa modulation of the active site Glu and correct orientation of both the proton donor and substrate" evidence="7">
    <location>
        <position position="437"/>
    </location>
</feature>
<dbReference type="PROSITE" id="PS51257">
    <property type="entry name" value="PROKAR_LIPOPROTEIN"/>
    <property type="match status" value="1"/>
</dbReference>
<organism evidence="9 10">
    <name type="scientific">Pelagicoccus enzymogenes</name>
    <dbReference type="NCBI Taxonomy" id="2773457"/>
    <lineage>
        <taxon>Bacteria</taxon>
        <taxon>Pseudomonadati</taxon>
        <taxon>Verrucomicrobiota</taxon>
        <taxon>Opitutia</taxon>
        <taxon>Puniceicoccales</taxon>
        <taxon>Pelagicoccaceae</taxon>
        <taxon>Pelagicoccus</taxon>
    </lineage>
</organism>
<dbReference type="Pfam" id="PF22847">
    <property type="entry name" value="BT_3657-like_N"/>
    <property type="match status" value="1"/>
</dbReference>
<comment type="caution">
    <text evidence="9">The sequence shown here is derived from an EMBL/GenBank/DDBJ whole genome shotgun (WGS) entry which is preliminary data.</text>
</comment>
<evidence type="ECO:0000256" key="6">
    <source>
        <dbReference type="PIRSR" id="PIRSR606710-1"/>
    </source>
</evidence>
<evidence type="ECO:0000313" key="10">
    <source>
        <dbReference type="Proteomes" id="UP000622317"/>
    </source>
</evidence>
<keyword evidence="10" id="KW-1185">Reference proteome</keyword>
<dbReference type="InterPro" id="IPR055133">
    <property type="entry name" value="BT_3657-like_N"/>
</dbReference>
<comment type="similarity">
    <text evidence="1">Belongs to the glycosyl hydrolase 43 family.</text>
</comment>
<feature type="active site" description="Proton donor" evidence="6">
    <location>
        <position position="483"/>
    </location>
</feature>
<dbReference type="EMBL" id="JACYFG010000061">
    <property type="protein sequence ID" value="MBD5782479.1"/>
    <property type="molecule type" value="Genomic_DNA"/>
</dbReference>
<dbReference type="InterPro" id="IPR052176">
    <property type="entry name" value="Glycosyl_Hydrlase_43_Enz"/>
</dbReference>
<name>A0A927FDM5_9BACT</name>
<evidence type="ECO:0000256" key="4">
    <source>
        <dbReference type="ARBA" id="ARBA00023277"/>
    </source>
</evidence>
<dbReference type="PANTHER" id="PTHR43772:SF2">
    <property type="entry name" value="PUTATIVE (AFU_ORTHOLOGUE AFUA_2G04480)-RELATED"/>
    <property type="match status" value="1"/>
</dbReference>
<evidence type="ECO:0000256" key="3">
    <source>
        <dbReference type="ARBA" id="ARBA00022801"/>
    </source>
</evidence>
<dbReference type="Pfam" id="PF04616">
    <property type="entry name" value="Glyco_hydro_43"/>
    <property type="match status" value="1"/>
</dbReference>
<keyword evidence="2" id="KW-0624">Polysaccharide degradation</keyword>
<dbReference type="SUPFAM" id="SSF75005">
    <property type="entry name" value="Arabinanase/levansucrase/invertase"/>
    <property type="match status" value="2"/>
</dbReference>
<sequence length="611" mass="68829">MRFLASTLVLSTVLLTTASCTKEPSQKETAKDAYLLTSFRDNGDGLHLAYSYDAKDWTDLDTIYLKPKVGSKLMRDPDIKQGPDGTYHMVWTSGWGDLGIGYAYSKDLQNWSEQKFIPLMENFEGAKLCWAPELFFDEAKQQFLIVWSTAIDNAPTPDDEFRAYYSLTKDFESFTDPALFFDPGFNNIDTTLLKQGSAYYAILKETDDQGAQDYGSIYAAKAESLLGPYTLLESPILRKEQAEGPTVVDTAEGVVVYYDYYVNHRYGGKISKDWIQWEEVPGDIAFPDGQRHGSILSVPLELVESLRSQAASVAPQPALKGEFTADPAIRAFGDRYYIYPTSDRPYWNTKEFAVWSSPNLVDWEKETVFMDLRHDVSWANNKAWAPDCIEKDGKYYFYFCGEHSIGVAVADSPTGPFHDALDRSLIDNEKIKTFSIDPYAFIDDDGQAYLYFGNGTPTVYRLNDDMISFDGDPVEFPLKDFREGIVVFKRNGLYYFMWSIDDARSPDYRVGWGTSTSPYGPVTTPEENFIVLRQNGPAQGTAHHSIVNVPGTDRWYVAYHRHAIPGGGGYKRETCIVEMKFDAEGNILPMDPMSDPFADNPAGEPISLSAK</sequence>
<dbReference type="GO" id="GO:0004553">
    <property type="term" value="F:hydrolase activity, hydrolyzing O-glycosyl compounds"/>
    <property type="evidence" value="ECO:0007669"/>
    <property type="project" value="InterPro"/>
</dbReference>
<accession>A0A927FDM5</accession>
<dbReference type="InterPro" id="IPR006710">
    <property type="entry name" value="Glyco_hydro_43"/>
</dbReference>
<dbReference type="GO" id="GO:0045493">
    <property type="term" value="P:xylan catabolic process"/>
    <property type="evidence" value="ECO:0007669"/>
    <property type="project" value="UniProtKB-KW"/>
</dbReference>
<dbReference type="CDD" id="cd09004">
    <property type="entry name" value="GH43_bXyl-like"/>
    <property type="match status" value="1"/>
</dbReference>
<feature type="domain" description="Arabinosidase BT-3657-like N-terminal" evidence="8">
    <location>
        <begin position="37"/>
        <end position="128"/>
    </location>
</feature>
<dbReference type="Gene3D" id="2.115.10.20">
    <property type="entry name" value="Glycosyl hydrolase domain, family 43"/>
    <property type="match status" value="2"/>
</dbReference>
<gene>
    <name evidence="9" type="ORF">IEN85_23475</name>
</gene>
<keyword evidence="4" id="KW-0119">Carbohydrate metabolism</keyword>
<evidence type="ECO:0000313" key="9">
    <source>
        <dbReference type="EMBL" id="MBD5782479.1"/>
    </source>
</evidence>
<dbReference type="Proteomes" id="UP000622317">
    <property type="component" value="Unassembled WGS sequence"/>
</dbReference>
<evidence type="ECO:0000259" key="8">
    <source>
        <dbReference type="Pfam" id="PF22847"/>
    </source>
</evidence>